<name>A0A6M4INX5_9BACT</name>
<dbReference type="AlphaFoldDB" id="A0A6M4INX5"/>
<proteinExistence type="inferred from homology"/>
<dbReference type="InterPro" id="IPR038592">
    <property type="entry name" value="CheD-like_sf"/>
</dbReference>
<dbReference type="InterPro" id="IPR005659">
    <property type="entry name" value="Chemorcpt_Glu_NH3ase_CheD"/>
</dbReference>
<organism evidence="4 5">
    <name type="scientific">Gemmatimonas groenlandica</name>
    <dbReference type="NCBI Taxonomy" id="2732249"/>
    <lineage>
        <taxon>Bacteria</taxon>
        <taxon>Pseudomonadati</taxon>
        <taxon>Gemmatimonadota</taxon>
        <taxon>Gemmatimonadia</taxon>
        <taxon>Gemmatimonadales</taxon>
        <taxon>Gemmatimonadaceae</taxon>
        <taxon>Gemmatimonas</taxon>
    </lineage>
</organism>
<dbReference type="Gene3D" id="3.30.1330.200">
    <property type="match status" value="1"/>
</dbReference>
<dbReference type="Pfam" id="PF03975">
    <property type="entry name" value="CheD"/>
    <property type="match status" value="1"/>
</dbReference>
<protein>
    <recommendedName>
        <fullName evidence="3">Probable chemoreceptor glutamine deamidase CheD</fullName>
        <ecNumber evidence="3">3.5.1.44</ecNumber>
    </recommendedName>
</protein>
<dbReference type="RefSeq" id="WP_171225855.1">
    <property type="nucleotide sequence ID" value="NZ_CP053085.1"/>
</dbReference>
<dbReference type="CDD" id="cd16352">
    <property type="entry name" value="CheD"/>
    <property type="match status" value="1"/>
</dbReference>
<dbReference type="SUPFAM" id="SSF64438">
    <property type="entry name" value="CNF1/YfiH-like putative cysteine hydrolases"/>
    <property type="match status" value="1"/>
</dbReference>
<dbReference type="HAMAP" id="MF_01440">
    <property type="entry name" value="CheD"/>
    <property type="match status" value="1"/>
</dbReference>
<evidence type="ECO:0000256" key="1">
    <source>
        <dbReference type="ARBA" id="ARBA00022500"/>
    </source>
</evidence>
<keyword evidence="5" id="KW-1185">Reference proteome</keyword>
<evidence type="ECO:0000256" key="3">
    <source>
        <dbReference type="HAMAP-Rule" id="MF_01440"/>
    </source>
</evidence>
<evidence type="ECO:0000313" key="5">
    <source>
        <dbReference type="Proteomes" id="UP000500938"/>
    </source>
</evidence>
<evidence type="ECO:0000313" key="4">
    <source>
        <dbReference type="EMBL" id="QJR36423.1"/>
    </source>
</evidence>
<keyword evidence="1 3" id="KW-0145">Chemotaxis</keyword>
<dbReference type="EMBL" id="CP053085">
    <property type="protein sequence ID" value="QJR36423.1"/>
    <property type="molecule type" value="Genomic_DNA"/>
</dbReference>
<reference evidence="4 5" key="1">
    <citation type="submission" date="2020-05" db="EMBL/GenBank/DDBJ databases">
        <title>Complete genome sequence of Gemmatimonas greenlandica TET16.</title>
        <authorList>
            <person name="Zeng Y."/>
        </authorList>
    </citation>
    <scope>NUCLEOTIDE SEQUENCE [LARGE SCALE GENOMIC DNA]</scope>
    <source>
        <strain evidence="4 5">TET16</strain>
    </source>
</reference>
<comment type="similarity">
    <text evidence="3">Belongs to the CheD family.</text>
</comment>
<dbReference type="PANTHER" id="PTHR35147:SF1">
    <property type="entry name" value="CHEMORECEPTOR GLUTAMINE DEAMIDASE CHED-RELATED"/>
    <property type="match status" value="1"/>
</dbReference>
<comment type="function">
    <text evidence="3">Probably deamidates glutamine residues to glutamate on methyl-accepting chemotaxis receptors (MCPs), playing an important role in chemotaxis.</text>
</comment>
<keyword evidence="2 3" id="KW-0378">Hydrolase</keyword>
<evidence type="ECO:0000256" key="2">
    <source>
        <dbReference type="ARBA" id="ARBA00022801"/>
    </source>
</evidence>
<dbReference type="PANTHER" id="PTHR35147">
    <property type="entry name" value="CHEMORECEPTOR GLUTAMINE DEAMIDASE CHED-RELATED"/>
    <property type="match status" value="1"/>
</dbReference>
<dbReference type="InterPro" id="IPR011324">
    <property type="entry name" value="Cytotoxic_necrot_fac-like_cat"/>
</dbReference>
<dbReference type="KEGG" id="ggr:HKW67_13385"/>
<dbReference type="Proteomes" id="UP000500938">
    <property type="component" value="Chromosome"/>
</dbReference>
<comment type="catalytic activity">
    <reaction evidence="3">
        <text>L-glutaminyl-[protein] + H2O = L-glutamyl-[protein] + NH4(+)</text>
        <dbReference type="Rhea" id="RHEA:16441"/>
        <dbReference type="Rhea" id="RHEA-COMP:10207"/>
        <dbReference type="Rhea" id="RHEA-COMP:10208"/>
        <dbReference type="ChEBI" id="CHEBI:15377"/>
        <dbReference type="ChEBI" id="CHEBI:28938"/>
        <dbReference type="ChEBI" id="CHEBI:29973"/>
        <dbReference type="ChEBI" id="CHEBI:30011"/>
        <dbReference type="EC" id="3.5.1.44"/>
    </reaction>
</comment>
<dbReference type="EC" id="3.5.1.44" evidence="3"/>
<accession>A0A6M4INX5</accession>
<dbReference type="GO" id="GO:0050568">
    <property type="term" value="F:protein-glutamine glutaminase activity"/>
    <property type="evidence" value="ECO:0007669"/>
    <property type="project" value="UniProtKB-UniRule"/>
</dbReference>
<sequence length="170" mass="18317">MGTIAPVRAVDRVVGVADVKVSNTPGERIITYALGSCLGIVVYDPVVSVAGMLHVMLPTGTIDEAKMKDKPAMFVDSGVPLLFKECYKLGAKKERMQVKVAGGAHAGAREEDDRFQIGKRNMIALRKLLWKNGVLVHAHDTGGVQTSRTMWVDVTTGEVTLKINGAESKL</sequence>
<gene>
    <name evidence="3" type="primary">cheD</name>
    <name evidence="4" type="ORF">HKW67_13385</name>
</gene>
<dbReference type="GO" id="GO:0006935">
    <property type="term" value="P:chemotaxis"/>
    <property type="evidence" value="ECO:0007669"/>
    <property type="project" value="UniProtKB-UniRule"/>
</dbReference>